<comment type="caution">
    <text evidence="2">The sequence shown here is derived from an EMBL/GenBank/DDBJ whole genome shotgun (WGS) entry which is preliminary data.</text>
</comment>
<proteinExistence type="predicted"/>
<keyword evidence="3" id="KW-1185">Reference proteome</keyword>
<keyword evidence="1" id="KW-0472">Membrane</keyword>
<feature type="transmembrane region" description="Helical" evidence="1">
    <location>
        <begin position="107"/>
        <end position="129"/>
    </location>
</feature>
<dbReference type="AlphaFoldDB" id="A0A4R1L1D6"/>
<evidence type="ECO:0000313" key="3">
    <source>
        <dbReference type="Proteomes" id="UP000295210"/>
    </source>
</evidence>
<organism evidence="2 3">
    <name type="scientific">Acidipila rosea</name>
    <dbReference type="NCBI Taxonomy" id="768535"/>
    <lineage>
        <taxon>Bacteria</taxon>
        <taxon>Pseudomonadati</taxon>
        <taxon>Acidobacteriota</taxon>
        <taxon>Terriglobia</taxon>
        <taxon>Terriglobales</taxon>
        <taxon>Acidobacteriaceae</taxon>
        <taxon>Acidipila</taxon>
    </lineage>
</organism>
<evidence type="ECO:0000256" key="1">
    <source>
        <dbReference type="SAM" id="Phobius"/>
    </source>
</evidence>
<name>A0A4R1L1D6_9BACT</name>
<dbReference type="EMBL" id="SMGK01000005">
    <property type="protein sequence ID" value="TCK71745.1"/>
    <property type="molecule type" value="Genomic_DNA"/>
</dbReference>
<gene>
    <name evidence="2" type="ORF">C7378_3035</name>
</gene>
<feature type="transmembrane region" description="Helical" evidence="1">
    <location>
        <begin position="12"/>
        <end position="32"/>
    </location>
</feature>
<evidence type="ECO:0000313" key="2">
    <source>
        <dbReference type="EMBL" id="TCK71745.1"/>
    </source>
</evidence>
<dbReference type="OrthoDB" id="129911at2"/>
<reference evidence="2 3" key="1">
    <citation type="submission" date="2019-03" db="EMBL/GenBank/DDBJ databases">
        <title>Genomic Encyclopedia of Type Strains, Phase IV (KMG-IV): sequencing the most valuable type-strain genomes for metagenomic binning, comparative biology and taxonomic classification.</title>
        <authorList>
            <person name="Goeker M."/>
        </authorList>
    </citation>
    <scope>NUCLEOTIDE SEQUENCE [LARGE SCALE GENOMIC DNA]</scope>
    <source>
        <strain evidence="2 3">DSM 103428</strain>
    </source>
</reference>
<keyword evidence="1" id="KW-1133">Transmembrane helix</keyword>
<accession>A0A4R1L1D6</accession>
<protein>
    <submittedName>
        <fullName evidence="2">Uncharacterized protein</fullName>
    </submittedName>
</protein>
<sequence>MQSAGGTLHSFLAILAGFVTVVVLIALATLLLRRYAPQLSREDVPADLFAMSVNIGIALVCGVAGGYVTALAAGLANPIIHALMLALAILLLGAFSALQLRGRQPLSYLLALTALPPVAVLCGGLLRLYQMGIRW</sequence>
<dbReference type="Proteomes" id="UP000295210">
    <property type="component" value="Unassembled WGS sequence"/>
</dbReference>
<feature type="transmembrane region" description="Helical" evidence="1">
    <location>
        <begin position="53"/>
        <end position="73"/>
    </location>
</feature>
<feature type="transmembrane region" description="Helical" evidence="1">
    <location>
        <begin position="79"/>
        <end position="100"/>
    </location>
</feature>
<dbReference type="RefSeq" id="WP_131998529.1">
    <property type="nucleotide sequence ID" value="NZ_SMGK01000005.1"/>
</dbReference>
<keyword evidence="1" id="KW-0812">Transmembrane</keyword>